<dbReference type="Proteomes" id="UP000053051">
    <property type="component" value="Unassembled WGS sequence"/>
</dbReference>
<reference evidence="3" key="2">
    <citation type="submission" date="2016-01" db="EMBL/GenBank/DDBJ databases">
        <title>Diatom-associated endosymboitic cyanobacterium lacks core nitrogen metabolism enzymes.</title>
        <authorList>
            <person name="Hilton J.A."/>
            <person name="Foster R.A."/>
            <person name="Tripp H.J."/>
            <person name="Carter B.J."/>
            <person name="Zehr J.P."/>
            <person name="Villareal T.A."/>
        </authorList>
    </citation>
    <scope>NUCLEOTIDE SEQUENCE [LARGE SCALE GENOMIC DNA]</scope>
    <source>
        <strain evidence="3">HH01</strain>
    </source>
</reference>
<organism evidence="2 3">
    <name type="scientific">Richelia intracellularis HH01</name>
    <dbReference type="NCBI Taxonomy" id="1165094"/>
    <lineage>
        <taxon>Bacteria</taxon>
        <taxon>Bacillati</taxon>
        <taxon>Cyanobacteriota</taxon>
        <taxon>Cyanophyceae</taxon>
        <taxon>Nostocales</taxon>
        <taxon>Nostocaceae</taxon>
        <taxon>Richelia</taxon>
    </lineage>
</organism>
<comment type="caution">
    <text evidence="2">The sequence shown here is derived from an EMBL/GenBank/DDBJ whole genome shotgun (WGS) entry which is preliminary data.</text>
</comment>
<dbReference type="SUPFAM" id="SSF53448">
    <property type="entry name" value="Nucleotide-diphospho-sugar transferases"/>
    <property type="match status" value="1"/>
</dbReference>
<keyword evidence="2" id="KW-0808">Transferase</keyword>
<protein>
    <submittedName>
        <fullName evidence="2">Glycosyltransferase</fullName>
    </submittedName>
</protein>
<evidence type="ECO:0000313" key="3">
    <source>
        <dbReference type="Proteomes" id="UP000053051"/>
    </source>
</evidence>
<dbReference type="CDD" id="cd00761">
    <property type="entry name" value="Glyco_tranf_GTA_type"/>
    <property type="match status" value="1"/>
</dbReference>
<evidence type="ECO:0000313" key="2">
    <source>
        <dbReference type="EMBL" id="CCH66711.1"/>
    </source>
</evidence>
<dbReference type="AlphaFoldDB" id="M1X4U7"/>
<dbReference type="GO" id="GO:0016740">
    <property type="term" value="F:transferase activity"/>
    <property type="evidence" value="ECO:0007669"/>
    <property type="project" value="UniProtKB-KW"/>
</dbReference>
<dbReference type="Pfam" id="PF00535">
    <property type="entry name" value="Glycos_transf_2"/>
    <property type="match status" value="1"/>
</dbReference>
<feature type="domain" description="Glycosyltransferase 2-like" evidence="1">
    <location>
        <begin position="2"/>
        <end position="69"/>
    </location>
</feature>
<gene>
    <name evidence="2" type="ORF">RINTHH_5560</name>
</gene>
<dbReference type="InterPro" id="IPR001173">
    <property type="entry name" value="Glyco_trans_2-like"/>
</dbReference>
<keyword evidence="3" id="KW-1185">Reference proteome</keyword>
<dbReference type="EMBL" id="CAIY01000027">
    <property type="protein sequence ID" value="CCH66711.1"/>
    <property type="molecule type" value="Genomic_DNA"/>
</dbReference>
<proteinExistence type="predicted"/>
<dbReference type="Gene3D" id="3.90.550.10">
    <property type="entry name" value="Spore Coat Polysaccharide Biosynthesis Protein SpsA, Chain A"/>
    <property type="match status" value="1"/>
</dbReference>
<name>M1X4U7_9NOST</name>
<evidence type="ECO:0000259" key="1">
    <source>
        <dbReference type="Pfam" id="PF00535"/>
    </source>
</evidence>
<sequence>MKEAIDSIFVQTFTDFELIISDNASTESTESIYQEYVAKYSRVRYYKNDILGGAPNYHRTFELSTGEYFK</sequence>
<dbReference type="InterPro" id="IPR029044">
    <property type="entry name" value="Nucleotide-diphossugar_trans"/>
</dbReference>
<accession>M1X4U7</accession>
<dbReference type="STRING" id="1165094.RINTHH_5560"/>
<reference evidence="2 3" key="1">
    <citation type="submission" date="2012-05" db="EMBL/GenBank/DDBJ databases">
        <authorList>
            <person name="Hilton J."/>
        </authorList>
    </citation>
    <scope>NUCLEOTIDE SEQUENCE [LARGE SCALE GENOMIC DNA]</scope>
    <source>
        <strain evidence="2 3">HH01</strain>
    </source>
</reference>